<accession>A0A8X7VW66</accession>
<keyword evidence="11" id="KW-1185">Reference proteome</keyword>
<sequence length="328" mass="35467">MSFVGTHEYLAPEIIRGEGHGSAVDWWTFGIFLYELLHGTTPFKGPGNRDTLHNVVGRPLKFPDLLTGATEIKQHPFFEGVNWALVRSAAPPHIPDPVDLGPLTAARGKAKGHGEMLKQSFVSSHNANALCFSVSNPKLSLLSPPKKPNRLASSALNVGFQDVTEVIHNKVLIAAGFSGAIGQLLKPFTSVVFYKKKLDFRTALQAGGFPSTHSSSVVAAATAIAFERGFDDSIFGLTVVYAALIMYDAQGVRREVGKHARVLNKLTSNARKGEEISLKGKEGETLESDEISEEVYLPLKESIGHTEVEVIAGALFGFLVSFGVYSFM</sequence>
<evidence type="ECO:0000313" key="11">
    <source>
        <dbReference type="Proteomes" id="UP000886595"/>
    </source>
</evidence>
<dbReference type="EC" id="2.7.11.1" evidence="1"/>
<dbReference type="GO" id="GO:0004674">
    <property type="term" value="F:protein serine/threonine kinase activity"/>
    <property type="evidence" value="ECO:0007669"/>
    <property type="project" value="UniProtKB-KW"/>
</dbReference>
<dbReference type="Gene3D" id="1.10.510.10">
    <property type="entry name" value="Transferase(Phosphotransferase) domain 1"/>
    <property type="match status" value="1"/>
</dbReference>
<evidence type="ECO:0000256" key="5">
    <source>
        <dbReference type="ARBA" id="ARBA00022777"/>
    </source>
</evidence>
<dbReference type="Pfam" id="PF02681">
    <property type="entry name" value="DUF212"/>
    <property type="match status" value="1"/>
</dbReference>
<evidence type="ECO:0000313" key="10">
    <source>
        <dbReference type="EMBL" id="KAG2317923.1"/>
    </source>
</evidence>
<dbReference type="InterPro" id="IPR000719">
    <property type="entry name" value="Prot_kinase_dom"/>
</dbReference>
<name>A0A8X7VW66_BRACI</name>
<evidence type="ECO:0000256" key="4">
    <source>
        <dbReference type="ARBA" id="ARBA00022741"/>
    </source>
</evidence>
<dbReference type="OrthoDB" id="1909848at2759"/>
<dbReference type="Proteomes" id="UP000886595">
    <property type="component" value="Unassembled WGS sequence"/>
</dbReference>
<keyword evidence="6" id="KW-0067">ATP-binding</keyword>
<dbReference type="EMBL" id="JAAMPC010000004">
    <property type="protein sequence ID" value="KAG2317923.1"/>
    <property type="molecule type" value="Genomic_DNA"/>
</dbReference>
<evidence type="ECO:0000256" key="1">
    <source>
        <dbReference type="ARBA" id="ARBA00012513"/>
    </source>
</evidence>
<comment type="catalytic activity">
    <reaction evidence="8">
        <text>L-seryl-[protein] + ATP = O-phospho-L-seryl-[protein] + ADP + H(+)</text>
        <dbReference type="Rhea" id="RHEA:17989"/>
        <dbReference type="Rhea" id="RHEA-COMP:9863"/>
        <dbReference type="Rhea" id="RHEA-COMP:11604"/>
        <dbReference type="ChEBI" id="CHEBI:15378"/>
        <dbReference type="ChEBI" id="CHEBI:29999"/>
        <dbReference type="ChEBI" id="CHEBI:30616"/>
        <dbReference type="ChEBI" id="CHEBI:83421"/>
        <dbReference type="ChEBI" id="CHEBI:456216"/>
        <dbReference type="EC" id="2.7.11.1"/>
    </reaction>
</comment>
<evidence type="ECO:0000256" key="3">
    <source>
        <dbReference type="ARBA" id="ARBA00022679"/>
    </source>
</evidence>
<organism evidence="10 11">
    <name type="scientific">Brassica carinata</name>
    <name type="common">Ethiopian mustard</name>
    <name type="synonym">Abyssinian cabbage</name>
    <dbReference type="NCBI Taxonomy" id="52824"/>
    <lineage>
        <taxon>Eukaryota</taxon>
        <taxon>Viridiplantae</taxon>
        <taxon>Streptophyta</taxon>
        <taxon>Embryophyta</taxon>
        <taxon>Tracheophyta</taxon>
        <taxon>Spermatophyta</taxon>
        <taxon>Magnoliopsida</taxon>
        <taxon>eudicotyledons</taxon>
        <taxon>Gunneridae</taxon>
        <taxon>Pentapetalae</taxon>
        <taxon>rosids</taxon>
        <taxon>malvids</taxon>
        <taxon>Brassicales</taxon>
        <taxon>Brassicaceae</taxon>
        <taxon>Brassiceae</taxon>
        <taxon>Brassica</taxon>
    </lineage>
</organism>
<evidence type="ECO:0000256" key="2">
    <source>
        <dbReference type="ARBA" id="ARBA00022527"/>
    </source>
</evidence>
<keyword evidence="4" id="KW-0547">Nucleotide-binding</keyword>
<evidence type="ECO:0000256" key="8">
    <source>
        <dbReference type="ARBA" id="ARBA00048679"/>
    </source>
</evidence>
<comment type="catalytic activity">
    <reaction evidence="7">
        <text>L-threonyl-[protein] + ATP = O-phospho-L-threonyl-[protein] + ADP + H(+)</text>
        <dbReference type="Rhea" id="RHEA:46608"/>
        <dbReference type="Rhea" id="RHEA-COMP:11060"/>
        <dbReference type="Rhea" id="RHEA-COMP:11605"/>
        <dbReference type="ChEBI" id="CHEBI:15378"/>
        <dbReference type="ChEBI" id="CHEBI:30013"/>
        <dbReference type="ChEBI" id="CHEBI:30616"/>
        <dbReference type="ChEBI" id="CHEBI:61977"/>
        <dbReference type="ChEBI" id="CHEBI:456216"/>
        <dbReference type="EC" id="2.7.11.1"/>
    </reaction>
</comment>
<keyword evidence="5" id="KW-0418">Kinase</keyword>
<evidence type="ECO:0000259" key="9">
    <source>
        <dbReference type="PROSITE" id="PS50011"/>
    </source>
</evidence>
<keyword evidence="3" id="KW-0808">Transferase</keyword>
<dbReference type="SUPFAM" id="SSF56112">
    <property type="entry name" value="Protein kinase-like (PK-like)"/>
    <property type="match status" value="1"/>
</dbReference>
<proteinExistence type="predicted"/>
<dbReference type="GO" id="GO:0005524">
    <property type="term" value="F:ATP binding"/>
    <property type="evidence" value="ECO:0007669"/>
    <property type="project" value="UniProtKB-KW"/>
</dbReference>
<dbReference type="PANTHER" id="PTHR45637">
    <property type="entry name" value="FLIPPASE KINASE 1-RELATED"/>
    <property type="match status" value="1"/>
</dbReference>
<feature type="domain" description="Protein kinase" evidence="9">
    <location>
        <begin position="1"/>
        <end position="194"/>
    </location>
</feature>
<dbReference type="PROSITE" id="PS50011">
    <property type="entry name" value="PROTEIN_KINASE_DOM"/>
    <property type="match status" value="1"/>
</dbReference>
<protein>
    <recommendedName>
        <fullName evidence="1">non-specific serine/threonine protein kinase</fullName>
        <ecNumber evidence="1">2.7.11.1</ecNumber>
    </recommendedName>
</protein>
<keyword evidence="2" id="KW-0723">Serine/threonine-protein kinase</keyword>
<comment type="caution">
    <text evidence="10">The sequence shown here is derived from an EMBL/GenBank/DDBJ whole genome shotgun (WGS) entry which is preliminary data.</text>
</comment>
<dbReference type="InterPro" id="IPR011009">
    <property type="entry name" value="Kinase-like_dom_sf"/>
</dbReference>
<dbReference type="AlphaFoldDB" id="A0A8X7VW66"/>
<dbReference type="Pfam" id="PF00069">
    <property type="entry name" value="Pkinase"/>
    <property type="match status" value="1"/>
</dbReference>
<reference evidence="10 11" key="1">
    <citation type="submission" date="2020-02" db="EMBL/GenBank/DDBJ databases">
        <authorList>
            <person name="Ma Q."/>
            <person name="Huang Y."/>
            <person name="Song X."/>
            <person name="Pei D."/>
        </authorList>
    </citation>
    <scope>NUCLEOTIDE SEQUENCE [LARGE SCALE GENOMIC DNA]</scope>
    <source>
        <strain evidence="10">Sxm20200214</strain>
        <tissue evidence="10">Leaf</tissue>
    </source>
</reference>
<dbReference type="InterPro" id="IPR003832">
    <property type="entry name" value="DUF212"/>
</dbReference>
<evidence type="ECO:0000256" key="7">
    <source>
        <dbReference type="ARBA" id="ARBA00047899"/>
    </source>
</evidence>
<dbReference type="CDD" id="cd01610">
    <property type="entry name" value="PAP2_like"/>
    <property type="match status" value="1"/>
</dbReference>
<evidence type="ECO:0000256" key="6">
    <source>
        <dbReference type="ARBA" id="ARBA00022840"/>
    </source>
</evidence>
<gene>
    <name evidence="10" type="ORF">Bca52824_021045</name>
</gene>